<protein>
    <submittedName>
        <fullName evidence="2">Uncharacterized protein</fullName>
    </submittedName>
</protein>
<dbReference type="EMBL" id="CADCWH010000200">
    <property type="protein sequence ID" value="CAA9555733.1"/>
    <property type="molecule type" value="Genomic_DNA"/>
</dbReference>
<reference evidence="2" key="1">
    <citation type="submission" date="2020-02" db="EMBL/GenBank/DDBJ databases">
        <authorList>
            <person name="Meier V. D."/>
        </authorList>
    </citation>
    <scope>NUCLEOTIDE SEQUENCE</scope>
    <source>
        <strain evidence="2">AVDCRST_MAG70</strain>
    </source>
</reference>
<accession>A0A6J4UTE2</accession>
<feature type="region of interest" description="Disordered" evidence="1">
    <location>
        <begin position="1"/>
        <end position="40"/>
    </location>
</feature>
<feature type="non-terminal residue" evidence="2">
    <location>
        <position position="40"/>
    </location>
</feature>
<evidence type="ECO:0000313" key="2">
    <source>
        <dbReference type="EMBL" id="CAA9555733.1"/>
    </source>
</evidence>
<gene>
    <name evidence="2" type="ORF">AVDCRST_MAG70-1270</name>
</gene>
<feature type="non-terminal residue" evidence="2">
    <location>
        <position position="1"/>
    </location>
</feature>
<evidence type="ECO:0000256" key="1">
    <source>
        <dbReference type="SAM" id="MobiDB-lite"/>
    </source>
</evidence>
<sequence>GRSGSRTATPKVRCSSRGRYRAGSRLEHPLNTNIEGVDQM</sequence>
<organism evidence="2">
    <name type="scientific">uncultured Thermomicrobiales bacterium</name>
    <dbReference type="NCBI Taxonomy" id="1645740"/>
    <lineage>
        <taxon>Bacteria</taxon>
        <taxon>Pseudomonadati</taxon>
        <taxon>Thermomicrobiota</taxon>
        <taxon>Thermomicrobia</taxon>
        <taxon>Thermomicrobiales</taxon>
        <taxon>environmental samples</taxon>
    </lineage>
</organism>
<dbReference type="AlphaFoldDB" id="A0A6J4UTE2"/>
<name>A0A6J4UTE2_9BACT</name>
<proteinExistence type="predicted"/>